<feature type="transmembrane region" description="Helical" evidence="1">
    <location>
        <begin position="200"/>
        <end position="218"/>
    </location>
</feature>
<feature type="transmembrane region" description="Helical" evidence="1">
    <location>
        <begin position="34"/>
        <end position="57"/>
    </location>
</feature>
<evidence type="ECO:0008006" key="4">
    <source>
        <dbReference type="Google" id="ProtNLM"/>
    </source>
</evidence>
<keyword evidence="1" id="KW-0472">Membrane</keyword>
<dbReference type="Proteomes" id="UP000069030">
    <property type="component" value="Chromosome"/>
</dbReference>
<keyword evidence="1" id="KW-1133">Transmembrane helix</keyword>
<protein>
    <recommendedName>
        <fullName evidence="4">Beta-carotene 15,15'-monooxygenase</fullName>
    </recommendedName>
</protein>
<accession>A0AAI8G559</accession>
<feature type="transmembrane region" description="Helical" evidence="1">
    <location>
        <begin position="136"/>
        <end position="156"/>
    </location>
</feature>
<keyword evidence="1" id="KW-0812">Transmembrane</keyword>
<feature type="transmembrane region" description="Helical" evidence="1">
    <location>
        <begin position="87"/>
        <end position="109"/>
    </location>
</feature>
<dbReference type="AlphaFoldDB" id="A0AAI8G559"/>
<gene>
    <name evidence="2" type="ORF">AS202_11185</name>
</gene>
<sequence>MTNLKDILDNIKQNSFALAPFQVMSEAFNYYRKTFLLVITTLLLTFFAATLLGSLILSQFVTLDPNQDVIQEQIQEMTRQLTEPPFFYYYLVSFAIFSALGSILIGGFYKLNAQVHLNEVPSFFNAFKYFFNIKGLYIFISHLLISLVFMAITIPLKLQNLEMVSMAINWIISTLTIFTIPLIIFGHLKPIAAIKNSIMVVNKQPIPIILTIILNYFFLISGLLFFVIGILFVLPYLFAVYFVLYKQVIGYNLEENKQR</sequence>
<dbReference type="RefSeq" id="WP_058699435.1">
    <property type="nucleotide sequence ID" value="NZ_CP013690.1"/>
</dbReference>
<dbReference type="EMBL" id="CP013690">
    <property type="protein sequence ID" value="ALU26675.1"/>
    <property type="molecule type" value="Genomic_DNA"/>
</dbReference>
<feature type="transmembrane region" description="Helical" evidence="1">
    <location>
        <begin position="168"/>
        <end position="188"/>
    </location>
</feature>
<proteinExistence type="predicted"/>
<reference evidence="2 3" key="1">
    <citation type="journal article" date="2016" name="J. Zhejiang Univ. Sci. B">
        <title>Antibiotic resistance mechanisms of Myroides sp.</title>
        <authorList>
            <person name="Hu S."/>
            <person name="Yuan S."/>
            <person name="Qu H."/>
            <person name="Jiang T."/>
            <person name="Zhou Y."/>
            <person name="Wang M."/>
            <person name="Ming D."/>
        </authorList>
    </citation>
    <scope>NUCLEOTIDE SEQUENCE [LARGE SCALE GENOMIC DNA]</scope>
    <source>
        <strain evidence="2 3">PR63039</strain>
    </source>
</reference>
<evidence type="ECO:0000256" key="1">
    <source>
        <dbReference type="SAM" id="Phobius"/>
    </source>
</evidence>
<evidence type="ECO:0000313" key="3">
    <source>
        <dbReference type="Proteomes" id="UP000069030"/>
    </source>
</evidence>
<dbReference type="KEGG" id="mod:AS202_11185"/>
<organism evidence="2 3">
    <name type="scientific">Myroides odoratimimus</name>
    <dbReference type="NCBI Taxonomy" id="76832"/>
    <lineage>
        <taxon>Bacteria</taxon>
        <taxon>Pseudomonadati</taxon>
        <taxon>Bacteroidota</taxon>
        <taxon>Flavobacteriia</taxon>
        <taxon>Flavobacteriales</taxon>
        <taxon>Flavobacteriaceae</taxon>
        <taxon>Myroides</taxon>
    </lineage>
</organism>
<feature type="transmembrane region" description="Helical" evidence="1">
    <location>
        <begin position="224"/>
        <end position="244"/>
    </location>
</feature>
<evidence type="ECO:0000313" key="2">
    <source>
        <dbReference type="EMBL" id="ALU26675.1"/>
    </source>
</evidence>
<name>A0AAI8G559_9FLAO</name>